<accession>A0A1M5CN55</accession>
<gene>
    <name evidence="1" type="ORF">SAMN05443144_11034</name>
</gene>
<evidence type="ECO:0000313" key="2">
    <source>
        <dbReference type="Proteomes" id="UP000184041"/>
    </source>
</evidence>
<protein>
    <submittedName>
        <fullName evidence="1">Uncharacterized protein</fullName>
    </submittedName>
</protein>
<proteinExistence type="predicted"/>
<dbReference type="Proteomes" id="UP000184041">
    <property type="component" value="Unassembled WGS sequence"/>
</dbReference>
<dbReference type="EMBL" id="FQUS01000010">
    <property type="protein sequence ID" value="SHF56148.1"/>
    <property type="molecule type" value="Genomic_DNA"/>
</dbReference>
<sequence length="335" mass="37338">MKKTNYYLAGLLVVAAIFIGYHFYAAGQAEEQIIQLIEAQTTGDQSISVTHSSVEVTPFTGKIIIRDLTIILGNHIERAGRLTVDLGYLDVLKFYLGGTEYALRHLNRAEALLLNPSYVNKSTLQQVSSDSLHIHFEGEALDGIRAAVTDTVFSRRQTIHAEGSRLRLQSPNTLISGLQVKDFQYSGTVAAGDRFFWREGRHEITMDSLSWKPFEAFQNKYGFFIKGFGYPTDSIPFQSMRFQSTPHSQSGMLQVQTQLKSELALVSVDGLVDLQQPLGRSPLENATLSITDFSDSFSRVLENVEQLLSISLPRSEDGITIRIEGSLSEPVINNR</sequence>
<reference evidence="1 2" key="1">
    <citation type="submission" date="2016-11" db="EMBL/GenBank/DDBJ databases">
        <authorList>
            <person name="Jaros S."/>
            <person name="Januszkiewicz K."/>
            <person name="Wedrychowicz H."/>
        </authorList>
    </citation>
    <scope>NUCLEOTIDE SEQUENCE [LARGE SCALE GENOMIC DNA]</scope>
    <source>
        <strain evidence="1 2">DSM 21986</strain>
    </source>
</reference>
<organism evidence="1 2">
    <name type="scientific">Fodinibius roseus</name>
    <dbReference type="NCBI Taxonomy" id="1194090"/>
    <lineage>
        <taxon>Bacteria</taxon>
        <taxon>Pseudomonadati</taxon>
        <taxon>Balneolota</taxon>
        <taxon>Balneolia</taxon>
        <taxon>Balneolales</taxon>
        <taxon>Balneolaceae</taxon>
        <taxon>Fodinibius</taxon>
    </lineage>
</organism>
<evidence type="ECO:0000313" key="1">
    <source>
        <dbReference type="EMBL" id="SHF56148.1"/>
    </source>
</evidence>
<name>A0A1M5CN55_9BACT</name>
<keyword evidence="2" id="KW-1185">Reference proteome</keyword>
<dbReference type="AlphaFoldDB" id="A0A1M5CN55"/>
<dbReference type="OrthoDB" id="1523259at2"/>
<dbReference type="RefSeq" id="WP_139240274.1">
    <property type="nucleotide sequence ID" value="NZ_FQUS01000010.1"/>
</dbReference>